<sequence length="88" mass="10278">MLCLIIKGKILSYSENRFKSIQKENELSRSLYMVHDVNIYPERNKLIGSISIGLTISLVGFSLFFISPYHIKWVRIFKLNSRLLKVES</sequence>
<dbReference type="EMBL" id="AFNU02000004">
    <property type="protein sequence ID" value="ERJ12505.1"/>
    <property type="molecule type" value="Genomic_DNA"/>
</dbReference>
<protein>
    <submittedName>
        <fullName evidence="2">Uncharacterized protein</fullName>
    </submittedName>
</protein>
<evidence type="ECO:0000313" key="3">
    <source>
        <dbReference type="Proteomes" id="UP000005707"/>
    </source>
</evidence>
<accession>U2FI72</accession>
<name>U2FI72_9MOLU</name>
<comment type="caution">
    <text evidence="2">The sequence shown here is derived from an EMBL/GenBank/DDBJ whole genome shotgun (WGS) entry which is preliminary data.</text>
</comment>
<organism evidence="2 3">
    <name type="scientific">Haloplasma contractile SSD-17B</name>
    <dbReference type="NCBI Taxonomy" id="1033810"/>
    <lineage>
        <taxon>Bacteria</taxon>
        <taxon>Bacillati</taxon>
        <taxon>Mycoplasmatota</taxon>
        <taxon>Mollicutes</taxon>
        <taxon>Haloplasmatales</taxon>
        <taxon>Haloplasmataceae</taxon>
        <taxon>Haloplasma</taxon>
    </lineage>
</organism>
<keyword evidence="1" id="KW-0472">Membrane</keyword>
<dbReference type="Proteomes" id="UP000005707">
    <property type="component" value="Unassembled WGS sequence"/>
</dbReference>
<keyword evidence="1" id="KW-1133">Transmembrane helix</keyword>
<gene>
    <name evidence="2" type="ORF">HLPCO_001491</name>
</gene>
<feature type="transmembrane region" description="Helical" evidence="1">
    <location>
        <begin position="46"/>
        <end position="66"/>
    </location>
</feature>
<evidence type="ECO:0000313" key="2">
    <source>
        <dbReference type="EMBL" id="ERJ12505.1"/>
    </source>
</evidence>
<reference evidence="2 3" key="1">
    <citation type="journal article" date="2011" name="J. Bacteriol.">
        <title>Genome sequence of Haloplasma contractile, an unusual contractile bacterium from a deep-sea anoxic brine lake.</title>
        <authorList>
            <person name="Antunes A."/>
            <person name="Alam I."/>
            <person name="El Dorry H."/>
            <person name="Siam R."/>
            <person name="Robertson A."/>
            <person name="Bajic V.B."/>
            <person name="Stingl U."/>
        </authorList>
    </citation>
    <scope>NUCLEOTIDE SEQUENCE [LARGE SCALE GENOMIC DNA]</scope>
    <source>
        <strain evidence="2 3">SSD-17B</strain>
    </source>
</reference>
<keyword evidence="3" id="KW-1185">Reference proteome</keyword>
<reference evidence="2 3" key="2">
    <citation type="journal article" date="2013" name="PLoS ONE">
        <title>INDIGO - INtegrated Data Warehouse of MIcrobial GenOmes with Examples from the Red Sea Extremophiles.</title>
        <authorList>
            <person name="Alam I."/>
            <person name="Antunes A."/>
            <person name="Kamau A.A."/>
            <person name="Ba Alawi W."/>
            <person name="Kalkatawi M."/>
            <person name="Stingl U."/>
            <person name="Bajic V.B."/>
        </authorList>
    </citation>
    <scope>NUCLEOTIDE SEQUENCE [LARGE SCALE GENOMIC DNA]</scope>
    <source>
        <strain evidence="2 3">SSD-17B</strain>
    </source>
</reference>
<dbReference type="STRING" id="1033810.HLPCO_001491"/>
<keyword evidence="1" id="KW-0812">Transmembrane</keyword>
<dbReference type="InParanoid" id="U2FI72"/>
<dbReference type="AlphaFoldDB" id="U2FI72"/>
<proteinExistence type="predicted"/>
<evidence type="ECO:0000256" key="1">
    <source>
        <dbReference type="SAM" id="Phobius"/>
    </source>
</evidence>